<sequence>MLDHFKGLLASETVAMKIHNFQVNFNPVSVNSIKKTLAAICKREQHEVSADSIVKVSGDRGGATVLNGGSDEPTGFYIDPINGFNFYYLLHCYCLLSKCRPLPRLFKDLIFNL</sequence>
<organism evidence="1 2">
    <name type="scientific">Solanum commersonii</name>
    <name type="common">Commerson's wild potato</name>
    <name type="synonym">Commerson's nightshade</name>
    <dbReference type="NCBI Taxonomy" id="4109"/>
    <lineage>
        <taxon>Eukaryota</taxon>
        <taxon>Viridiplantae</taxon>
        <taxon>Streptophyta</taxon>
        <taxon>Embryophyta</taxon>
        <taxon>Tracheophyta</taxon>
        <taxon>Spermatophyta</taxon>
        <taxon>Magnoliopsida</taxon>
        <taxon>eudicotyledons</taxon>
        <taxon>Gunneridae</taxon>
        <taxon>Pentapetalae</taxon>
        <taxon>asterids</taxon>
        <taxon>lamiids</taxon>
        <taxon>Solanales</taxon>
        <taxon>Solanaceae</taxon>
        <taxon>Solanoideae</taxon>
        <taxon>Solaneae</taxon>
        <taxon>Solanum</taxon>
    </lineage>
</organism>
<dbReference type="Proteomes" id="UP000824120">
    <property type="component" value="Chromosome 3"/>
</dbReference>
<keyword evidence="2" id="KW-1185">Reference proteome</keyword>
<comment type="caution">
    <text evidence="1">The sequence shown here is derived from an EMBL/GenBank/DDBJ whole genome shotgun (WGS) entry which is preliminary data.</text>
</comment>
<gene>
    <name evidence="1" type="ORF">H5410_016813</name>
</gene>
<dbReference type="AlphaFoldDB" id="A0A9J5ZXB3"/>
<protein>
    <submittedName>
        <fullName evidence="1">Uncharacterized protein</fullName>
    </submittedName>
</protein>
<evidence type="ECO:0000313" key="1">
    <source>
        <dbReference type="EMBL" id="KAG5616989.1"/>
    </source>
</evidence>
<dbReference type="EMBL" id="JACXVP010000003">
    <property type="protein sequence ID" value="KAG5616989.1"/>
    <property type="molecule type" value="Genomic_DNA"/>
</dbReference>
<reference evidence="1 2" key="1">
    <citation type="submission" date="2020-09" db="EMBL/GenBank/DDBJ databases">
        <title>De no assembly of potato wild relative species, Solanum commersonii.</title>
        <authorList>
            <person name="Cho K."/>
        </authorList>
    </citation>
    <scope>NUCLEOTIDE SEQUENCE [LARGE SCALE GENOMIC DNA]</scope>
    <source>
        <strain evidence="1">LZ3.2</strain>
        <tissue evidence="1">Leaf</tissue>
    </source>
</reference>
<evidence type="ECO:0000313" key="2">
    <source>
        <dbReference type="Proteomes" id="UP000824120"/>
    </source>
</evidence>
<name>A0A9J5ZXB3_SOLCO</name>
<proteinExistence type="predicted"/>
<accession>A0A9J5ZXB3</accession>
<dbReference type="OrthoDB" id="1325953at2759"/>